<feature type="region of interest" description="Disordered" evidence="1">
    <location>
        <begin position="17"/>
        <end position="40"/>
    </location>
</feature>
<keyword evidence="3" id="KW-1185">Reference proteome</keyword>
<organism evidence="2 3">
    <name type="scientific">Nesidiocoris tenuis</name>
    <dbReference type="NCBI Taxonomy" id="355587"/>
    <lineage>
        <taxon>Eukaryota</taxon>
        <taxon>Metazoa</taxon>
        <taxon>Ecdysozoa</taxon>
        <taxon>Arthropoda</taxon>
        <taxon>Hexapoda</taxon>
        <taxon>Insecta</taxon>
        <taxon>Pterygota</taxon>
        <taxon>Neoptera</taxon>
        <taxon>Paraneoptera</taxon>
        <taxon>Hemiptera</taxon>
        <taxon>Heteroptera</taxon>
        <taxon>Panheteroptera</taxon>
        <taxon>Cimicomorpha</taxon>
        <taxon>Miridae</taxon>
        <taxon>Dicyphina</taxon>
        <taxon>Nesidiocoris</taxon>
    </lineage>
</organism>
<proteinExistence type="predicted"/>
<dbReference type="EMBL" id="AP028909">
    <property type="protein sequence ID" value="BES87936.1"/>
    <property type="molecule type" value="Genomic_DNA"/>
</dbReference>
<gene>
    <name evidence="2" type="ORF">NTJ_00742</name>
</gene>
<sequence>MFLSQAAPLVIRLRPLAFNTGSRDPTSNNPQRETSHFPGPSLVRLSARSIKLCSFPPPAGTSYRHKLNQHLLGNFSPDRRTRTCRIRVLRTHTGPARHRTPTLHTPTLY</sequence>
<name>A0ABN7A6R6_9HEMI</name>
<protein>
    <submittedName>
        <fullName evidence="2">Uncharacterized protein</fullName>
    </submittedName>
</protein>
<feature type="compositionally biased region" description="Polar residues" evidence="1">
    <location>
        <begin position="19"/>
        <end position="32"/>
    </location>
</feature>
<evidence type="ECO:0000256" key="1">
    <source>
        <dbReference type="SAM" id="MobiDB-lite"/>
    </source>
</evidence>
<evidence type="ECO:0000313" key="3">
    <source>
        <dbReference type="Proteomes" id="UP001307889"/>
    </source>
</evidence>
<dbReference type="Proteomes" id="UP001307889">
    <property type="component" value="Chromosome 1"/>
</dbReference>
<reference evidence="2 3" key="1">
    <citation type="submission" date="2023-09" db="EMBL/GenBank/DDBJ databases">
        <title>Nesidiocoris tenuis whole genome shotgun sequence.</title>
        <authorList>
            <person name="Shibata T."/>
            <person name="Shimoda M."/>
            <person name="Kobayashi T."/>
            <person name="Uehara T."/>
        </authorList>
    </citation>
    <scope>NUCLEOTIDE SEQUENCE [LARGE SCALE GENOMIC DNA]</scope>
    <source>
        <strain evidence="2 3">Japan</strain>
    </source>
</reference>
<accession>A0ABN7A6R6</accession>
<evidence type="ECO:0000313" key="2">
    <source>
        <dbReference type="EMBL" id="BES87936.1"/>
    </source>
</evidence>